<sequence length="136" mass="15380">IKALHNLPISRNPLRSLRQHSLGSNTLKPRRNTQLHWTVPDYPHCSRGLSPEEQKLTQQRLIEDGVADQRRTGDDADTQVASIFTALLKALSDWRSWILAPAHMTILGALPISYFYPILINGTEYTSTMAQYMIAP</sequence>
<evidence type="ECO:0000256" key="2">
    <source>
        <dbReference type="ARBA" id="ARBA00022448"/>
    </source>
</evidence>
<organism evidence="6 7">
    <name type="scientific">Penicillium canescens</name>
    <dbReference type="NCBI Taxonomy" id="5083"/>
    <lineage>
        <taxon>Eukaryota</taxon>
        <taxon>Fungi</taxon>
        <taxon>Dikarya</taxon>
        <taxon>Ascomycota</taxon>
        <taxon>Pezizomycotina</taxon>
        <taxon>Eurotiomycetes</taxon>
        <taxon>Eurotiomycetidae</taxon>
        <taxon>Eurotiales</taxon>
        <taxon>Aspergillaceae</taxon>
        <taxon>Penicillium</taxon>
    </lineage>
</organism>
<dbReference type="AlphaFoldDB" id="A0AAD6IDB6"/>
<evidence type="ECO:0000313" key="6">
    <source>
        <dbReference type="EMBL" id="KAJ6043771.1"/>
    </source>
</evidence>
<keyword evidence="4" id="KW-1133">Transmembrane helix</keyword>
<dbReference type="PANTHER" id="PTHR43791">
    <property type="entry name" value="PERMEASE-RELATED"/>
    <property type="match status" value="1"/>
</dbReference>
<protein>
    <submittedName>
        <fullName evidence="6">Major facilitator superfamily domain general substrate transporter</fullName>
    </submittedName>
</protein>
<dbReference type="PANTHER" id="PTHR43791:SF38">
    <property type="entry name" value="MAJOR FACILITATOR SUPERFAMILY (MFS) PROFILE DOMAIN-CONTAINING PROTEIN"/>
    <property type="match status" value="1"/>
</dbReference>
<keyword evidence="3" id="KW-0812">Transmembrane</keyword>
<reference evidence="6" key="1">
    <citation type="journal article" date="2023" name="IMA Fungus">
        <title>Comparative genomic study of the Penicillium genus elucidates a diverse pangenome and 15 lateral gene transfer events.</title>
        <authorList>
            <person name="Petersen C."/>
            <person name="Sorensen T."/>
            <person name="Nielsen M.R."/>
            <person name="Sondergaard T.E."/>
            <person name="Sorensen J.L."/>
            <person name="Fitzpatrick D.A."/>
            <person name="Frisvad J.C."/>
            <person name="Nielsen K.L."/>
        </authorList>
    </citation>
    <scope>NUCLEOTIDE SEQUENCE</scope>
    <source>
        <strain evidence="6">IBT 15450</strain>
    </source>
</reference>
<comment type="subcellular location">
    <subcellularLocation>
        <location evidence="1">Membrane</location>
        <topology evidence="1">Multi-pass membrane protein</topology>
    </subcellularLocation>
</comment>
<name>A0AAD6IDB6_PENCN</name>
<evidence type="ECO:0000256" key="5">
    <source>
        <dbReference type="ARBA" id="ARBA00023136"/>
    </source>
</evidence>
<evidence type="ECO:0000256" key="4">
    <source>
        <dbReference type="ARBA" id="ARBA00022989"/>
    </source>
</evidence>
<reference evidence="6" key="2">
    <citation type="submission" date="2023-01" db="EMBL/GenBank/DDBJ databases">
        <authorList>
            <person name="Petersen C."/>
        </authorList>
    </citation>
    <scope>NUCLEOTIDE SEQUENCE</scope>
    <source>
        <strain evidence="6">IBT 15450</strain>
    </source>
</reference>
<keyword evidence="7" id="KW-1185">Reference proteome</keyword>
<dbReference type="GO" id="GO:0022857">
    <property type="term" value="F:transmembrane transporter activity"/>
    <property type="evidence" value="ECO:0007669"/>
    <property type="project" value="TreeGrafter"/>
</dbReference>
<evidence type="ECO:0000256" key="1">
    <source>
        <dbReference type="ARBA" id="ARBA00004141"/>
    </source>
</evidence>
<keyword evidence="2" id="KW-0813">Transport</keyword>
<comment type="caution">
    <text evidence="6">The sequence shown here is derived from an EMBL/GenBank/DDBJ whole genome shotgun (WGS) entry which is preliminary data.</text>
</comment>
<evidence type="ECO:0000313" key="7">
    <source>
        <dbReference type="Proteomes" id="UP001219568"/>
    </source>
</evidence>
<proteinExistence type="predicted"/>
<keyword evidence="5" id="KW-0472">Membrane</keyword>
<feature type="non-terminal residue" evidence="6">
    <location>
        <position position="1"/>
    </location>
</feature>
<gene>
    <name evidence="6" type="ORF">N7460_005126</name>
</gene>
<accession>A0AAD6IDB6</accession>
<dbReference type="EMBL" id="JAQJZL010000004">
    <property type="protein sequence ID" value="KAJ6043771.1"/>
    <property type="molecule type" value="Genomic_DNA"/>
</dbReference>
<dbReference type="Proteomes" id="UP001219568">
    <property type="component" value="Unassembled WGS sequence"/>
</dbReference>
<dbReference type="GO" id="GO:0016020">
    <property type="term" value="C:membrane"/>
    <property type="evidence" value="ECO:0007669"/>
    <property type="project" value="UniProtKB-SubCell"/>
</dbReference>
<evidence type="ECO:0000256" key="3">
    <source>
        <dbReference type="ARBA" id="ARBA00022692"/>
    </source>
</evidence>